<protein>
    <submittedName>
        <fullName evidence="1">Uncharacterized protein</fullName>
    </submittedName>
</protein>
<accession>A0ACB8D4P8</accession>
<evidence type="ECO:0000313" key="1">
    <source>
        <dbReference type="EMBL" id="KAH7959402.1"/>
    </source>
</evidence>
<comment type="caution">
    <text evidence="1">The sequence shown here is derived from an EMBL/GenBank/DDBJ whole genome shotgun (WGS) entry which is preliminary data.</text>
</comment>
<dbReference type="Proteomes" id="UP000821865">
    <property type="component" value="Chromosome 3"/>
</dbReference>
<gene>
    <name evidence="1" type="ORF">HPB49_010877</name>
</gene>
<organism evidence="1 2">
    <name type="scientific">Dermacentor silvarum</name>
    <name type="common">Tick</name>
    <dbReference type="NCBI Taxonomy" id="543639"/>
    <lineage>
        <taxon>Eukaryota</taxon>
        <taxon>Metazoa</taxon>
        <taxon>Ecdysozoa</taxon>
        <taxon>Arthropoda</taxon>
        <taxon>Chelicerata</taxon>
        <taxon>Arachnida</taxon>
        <taxon>Acari</taxon>
        <taxon>Parasitiformes</taxon>
        <taxon>Ixodida</taxon>
        <taxon>Ixodoidea</taxon>
        <taxon>Ixodidae</taxon>
        <taxon>Rhipicephalinae</taxon>
        <taxon>Dermacentor</taxon>
    </lineage>
</organism>
<proteinExistence type="predicted"/>
<keyword evidence="2" id="KW-1185">Reference proteome</keyword>
<evidence type="ECO:0000313" key="2">
    <source>
        <dbReference type="Proteomes" id="UP000821865"/>
    </source>
</evidence>
<dbReference type="EMBL" id="CM023472">
    <property type="protein sequence ID" value="KAH7959402.1"/>
    <property type="molecule type" value="Genomic_DNA"/>
</dbReference>
<sequence length="106" mass="11170">MRELCDEWNIDLKKVRAVIAGGGQNIKAAVLEEFGADKHISCAAHLLNQVGQAAIGLAMSKAPSELEAREVLVVPENEAEAVLEDVPHAGAPDDDGKPPSSTFGHC</sequence>
<name>A0ACB8D4P8_DERSI</name>
<reference evidence="1" key="1">
    <citation type="submission" date="2020-05" db="EMBL/GenBank/DDBJ databases">
        <title>Large-scale comparative analyses of tick genomes elucidate their genetic diversity and vector capacities.</title>
        <authorList>
            <person name="Jia N."/>
            <person name="Wang J."/>
            <person name="Shi W."/>
            <person name="Du L."/>
            <person name="Sun Y."/>
            <person name="Zhan W."/>
            <person name="Jiang J."/>
            <person name="Wang Q."/>
            <person name="Zhang B."/>
            <person name="Ji P."/>
            <person name="Sakyi L.B."/>
            <person name="Cui X."/>
            <person name="Yuan T."/>
            <person name="Jiang B."/>
            <person name="Yang W."/>
            <person name="Lam T.T.-Y."/>
            <person name="Chang Q."/>
            <person name="Ding S."/>
            <person name="Wang X."/>
            <person name="Zhu J."/>
            <person name="Ruan X."/>
            <person name="Zhao L."/>
            <person name="Wei J."/>
            <person name="Que T."/>
            <person name="Du C."/>
            <person name="Cheng J."/>
            <person name="Dai P."/>
            <person name="Han X."/>
            <person name="Huang E."/>
            <person name="Gao Y."/>
            <person name="Liu J."/>
            <person name="Shao H."/>
            <person name="Ye R."/>
            <person name="Li L."/>
            <person name="Wei W."/>
            <person name="Wang X."/>
            <person name="Wang C."/>
            <person name="Yang T."/>
            <person name="Huo Q."/>
            <person name="Li W."/>
            <person name="Guo W."/>
            <person name="Chen H."/>
            <person name="Zhou L."/>
            <person name="Ni X."/>
            <person name="Tian J."/>
            <person name="Zhou Y."/>
            <person name="Sheng Y."/>
            <person name="Liu T."/>
            <person name="Pan Y."/>
            <person name="Xia L."/>
            <person name="Li J."/>
            <person name="Zhao F."/>
            <person name="Cao W."/>
        </authorList>
    </citation>
    <scope>NUCLEOTIDE SEQUENCE</scope>
    <source>
        <strain evidence="1">Dsil-2018</strain>
    </source>
</reference>